<keyword evidence="1" id="KW-0732">Signal</keyword>
<dbReference type="PANTHER" id="PTHR38847:SF1">
    <property type="entry name" value="PSEUDOURIDINE SYNTHASE RSUA_RLUA-LIKE DOMAIN-CONTAINING PROTEIN"/>
    <property type="match status" value="1"/>
</dbReference>
<feature type="signal peptide" evidence="1">
    <location>
        <begin position="1"/>
        <end position="22"/>
    </location>
</feature>
<evidence type="ECO:0008006" key="4">
    <source>
        <dbReference type="Google" id="ProtNLM"/>
    </source>
</evidence>
<accession>A0ABQ0G3S1</accession>
<keyword evidence="3" id="KW-1185">Reference proteome</keyword>
<dbReference type="Pfam" id="PF14273">
    <property type="entry name" value="DUF4360"/>
    <property type="match status" value="1"/>
</dbReference>
<dbReference type="PANTHER" id="PTHR38847">
    <property type="match status" value="1"/>
</dbReference>
<organism evidence="2 3">
    <name type="scientific">Madurella fahalii</name>
    <dbReference type="NCBI Taxonomy" id="1157608"/>
    <lineage>
        <taxon>Eukaryota</taxon>
        <taxon>Fungi</taxon>
        <taxon>Dikarya</taxon>
        <taxon>Ascomycota</taxon>
        <taxon>Pezizomycotina</taxon>
        <taxon>Sordariomycetes</taxon>
        <taxon>Sordariomycetidae</taxon>
        <taxon>Sordariales</taxon>
        <taxon>Sordariales incertae sedis</taxon>
        <taxon>Madurella</taxon>
    </lineage>
</organism>
<evidence type="ECO:0000313" key="3">
    <source>
        <dbReference type="Proteomes" id="UP001628179"/>
    </source>
</evidence>
<dbReference type="Proteomes" id="UP001628179">
    <property type="component" value="Unassembled WGS sequence"/>
</dbReference>
<feature type="chain" id="PRO_5047359062" description="Secreted protein" evidence="1">
    <location>
        <begin position="23"/>
        <end position="207"/>
    </location>
</feature>
<dbReference type="InterPro" id="IPR025649">
    <property type="entry name" value="DUF4360"/>
</dbReference>
<reference evidence="2 3" key="1">
    <citation type="submission" date="2024-09" db="EMBL/GenBank/DDBJ databases">
        <title>Itraconazole resistance in Madurella fahalii resulting from another homologue of gene encoding cytochrome P450 14-alpha sterol demethylase (CYP51).</title>
        <authorList>
            <person name="Yoshioka I."/>
            <person name="Fahal A.H."/>
            <person name="Kaneko S."/>
            <person name="Yaguchi T."/>
        </authorList>
    </citation>
    <scope>NUCLEOTIDE SEQUENCE [LARGE SCALE GENOMIC DNA]</scope>
    <source>
        <strain evidence="2 3">IFM 68171</strain>
    </source>
</reference>
<evidence type="ECO:0000313" key="2">
    <source>
        <dbReference type="EMBL" id="GAB1312411.1"/>
    </source>
</evidence>
<proteinExistence type="predicted"/>
<dbReference type="RefSeq" id="XP_070914144.1">
    <property type="nucleotide sequence ID" value="XM_071058043.1"/>
</dbReference>
<name>A0ABQ0G3S1_9PEZI</name>
<dbReference type="EMBL" id="BAAFSV010000001">
    <property type="protein sequence ID" value="GAB1312411.1"/>
    <property type="molecule type" value="Genomic_DNA"/>
</dbReference>
<sequence length="207" mass="22196">MKSLTSLLLPLLAASLVPGGGAVGIQSVRYSGDGCPQDSVSVNSSLDMEFITLGFDKFTPYIGPGTSSRDRYRNCAVQLILEPAEASRFVISASTYHGYARLDAGVSKTFSSTYYFAALDGPVTTTRTTIEGGGDLAHGQVFTRTERVQPEDYVLSPCSRPGEPIHLDVLDRVVLQSTNSSSSVMIPDDGDDVPLTQQIHLIWSPCS</sequence>
<protein>
    <recommendedName>
        <fullName evidence="4">Secreted protein</fullName>
    </recommendedName>
</protein>
<gene>
    <name evidence="2" type="ORF">MFIFM68171_02621</name>
</gene>
<dbReference type="GeneID" id="98173366"/>
<comment type="caution">
    <text evidence="2">The sequence shown here is derived from an EMBL/GenBank/DDBJ whole genome shotgun (WGS) entry which is preliminary data.</text>
</comment>
<evidence type="ECO:0000256" key="1">
    <source>
        <dbReference type="SAM" id="SignalP"/>
    </source>
</evidence>